<comment type="caution">
    <text evidence="2">The sequence shown here is derived from an EMBL/GenBank/DDBJ whole genome shotgun (WGS) entry which is preliminary data.</text>
</comment>
<proteinExistence type="predicted"/>
<evidence type="ECO:0000313" key="3">
    <source>
        <dbReference type="Proteomes" id="UP000790580"/>
    </source>
</evidence>
<dbReference type="GO" id="GO:0032259">
    <property type="term" value="P:methylation"/>
    <property type="evidence" value="ECO:0007669"/>
    <property type="project" value="UniProtKB-KW"/>
</dbReference>
<dbReference type="PANTHER" id="PTHR43861:SF1">
    <property type="entry name" value="TRANS-ACONITATE 2-METHYLTRANSFERASE"/>
    <property type="match status" value="1"/>
</dbReference>
<organism evidence="2 3">
    <name type="scientific">Evansella alkalicola</name>
    <dbReference type="NCBI Taxonomy" id="745819"/>
    <lineage>
        <taxon>Bacteria</taxon>
        <taxon>Bacillati</taxon>
        <taxon>Bacillota</taxon>
        <taxon>Bacilli</taxon>
        <taxon>Bacillales</taxon>
        <taxon>Bacillaceae</taxon>
        <taxon>Evansella</taxon>
    </lineage>
</organism>
<keyword evidence="2" id="KW-0808">Transferase</keyword>
<dbReference type="GO" id="GO:0008168">
    <property type="term" value="F:methyltransferase activity"/>
    <property type="evidence" value="ECO:0007669"/>
    <property type="project" value="UniProtKB-KW"/>
</dbReference>
<dbReference type="InterPro" id="IPR013216">
    <property type="entry name" value="Methyltransf_11"/>
</dbReference>
<dbReference type="RefSeq" id="WP_088074435.1">
    <property type="nucleotide sequence ID" value="NZ_JAHQCR010000005.1"/>
</dbReference>
<reference evidence="2 3" key="1">
    <citation type="submission" date="2021-06" db="EMBL/GenBank/DDBJ databases">
        <title>Bacillus sp. RD4P76, an endophyte from a halophyte.</title>
        <authorList>
            <person name="Sun J.-Q."/>
        </authorList>
    </citation>
    <scope>NUCLEOTIDE SEQUENCE [LARGE SCALE GENOMIC DNA]</scope>
    <source>
        <strain evidence="2 3">JCM 17098</strain>
    </source>
</reference>
<dbReference type="InterPro" id="IPR029063">
    <property type="entry name" value="SAM-dependent_MTases_sf"/>
</dbReference>
<dbReference type="Gene3D" id="3.40.50.150">
    <property type="entry name" value="Vaccinia Virus protein VP39"/>
    <property type="match status" value="1"/>
</dbReference>
<sequence>MGSREAGKDNWDANLYDDQHAFVSNFGESLVTLLAPKQGESILDLGCGTGDLANTLYESGVDIIGVDKSENMVKQANRKYPHIQFKIQDATALDYDCEFDAVFSNAALHWVTSPKEALQGIYNSLKVDGRFVAEFGGKGNVQTITDEIIKQIKAYGLEFKQEQFPWFYPSIAEYAKLMEEVGFRVTFAQHYDRPTILAGDNGLKNWIDLFCNQLFVGIPENTTNQIVSNVEENLKETLYSEGDWIADYKRIRVVGVKQHLIFHNP</sequence>
<gene>
    <name evidence="2" type="ORF">KS407_00310</name>
</gene>
<dbReference type="Proteomes" id="UP000790580">
    <property type="component" value="Unassembled WGS sequence"/>
</dbReference>
<accession>A0ABS6JMU3</accession>
<dbReference type="EMBL" id="JAHQCR010000005">
    <property type="protein sequence ID" value="MBU9719878.1"/>
    <property type="molecule type" value="Genomic_DNA"/>
</dbReference>
<dbReference type="PANTHER" id="PTHR43861">
    <property type="entry name" value="TRANS-ACONITATE 2-METHYLTRANSFERASE-RELATED"/>
    <property type="match status" value="1"/>
</dbReference>
<evidence type="ECO:0000259" key="1">
    <source>
        <dbReference type="Pfam" id="PF08241"/>
    </source>
</evidence>
<protein>
    <submittedName>
        <fullName evidence="2">Methyltransferase domain-containing protein</fullName>
    </submittedName>
</protein>
<name>A0ABS6JMU3_9BACI</name>
<dbReference type="Pfam" id="PF08241">
    <property type="entry name" value="Methyltransf_11"/>
    <property type="match status" value="1"/>
</dbReference>
<keyword evidence="3" id="KW-1185">Reference proteome</keyword>
<dbReference type="CDD" id="cd02440">
    <property type="entry name" value="AdoMet_MTases"/>
    <property type="match status" value="1"/>
</dbReference>
<feature type="domain" description="Methyltransferase type 11" evidence="1">
    <location>
        <begin position="43"/>
        <end position="132"/>
    </location>
</feature>
<evidence type="ECO:0000313" key="2">
    <source>
        <dbReference type="EMBL" id="MBU9719878.1"/>
    </source>
</evidence>
<keyword evidence="2" id="KW-0489">Methyltransferase</keyword>
<dbReference type="SUPFAM" id="SSF53335">
    <property type="entry name" value="S-adenosyl-L-methionine-dependent methyltransferases"/>
    <property type="match status" value="1"/>
</dbReference>